<evidence type="ECO:0000313" key="7">
    <source>
        <dbReference type="EMBL" id="PWA44629.1"/>
    </source>
</evidence>
<keyword evidence="8" id="KW-1185">Reference proteome</keyword>
<dbReference type="GO" id="GO:0015267">
    <property type="term" value="F:channel activity"/>
    <property type="evidence" value="ECO:0007669"/>
    <property type="project" value="InterPro"/>
</dbReference>
<reference evidence="7 8" key="1">
    <citation type="journal article" date="2018" name="Mol. Plant">
        <title>The genome of Artemisia annua provides insight into the evolution of Asteraceae family and artemisinin biosynthesis.</title>
        <authorList>
            <person name="Shen Q."/>
            <person name="Zhang L."/>
            <person name="Liao Z."/>
            <person name="Wang S."/>
            <person name="Yan T."/>
            <person name="Shi P."/>
            <person name="Liu M."/>
            <person name="Fu X."/>
            <person name="Pan Q."/>
            <person name="Wang Y."/>
            <person name="Lv Z."/>
            <person name="Lu X."/>
            <person name="Zhang F."/>
            <person name="Jiang W."/>
            <person name="Ma Y."/>
            <person name="Chen M."/>
            <person name="Hao X."/>
            <person name="Li L."/>
            <person name="Tang Y."/>
            <person name="Lv G."/>
            <person name="Zhou Y."/>
            <person name="Sun X."/>
            <person name="Brodelius P.E."/>
            <person name="Rose J.K.C."/>
            <person name="Tang K."/>
        </authorList>
    </citation>
    <scope>NUCLEOTIDE SEQUENCE [LARGE SCALE GENOMIC DNA]</scope>
    <source>
        <strain evidence="8">cv. Huhao1</strain>
        <tissue evidence="7">Leaf</tissue>
    </source>
</reference>
<sequence length="114" mass="12410">MNKSHGSGILQYDDGNYRWLKLPAGPSSENDAKYELPGIMTKTPDNQQLKVASLFHVYPHGFLRKMVAEMVATFLVVFVTCGAATTTTKDDQKVSQLGASVASGLIITVMIYAI</sequence>
<dbReference type="InterPro" id="IPR000425">
    <property type="entry name" value="MIP"/>
</dbReference>
<dbReference type="Proteomes" id="UP000245207">
    <property type="component" value="Unassembled WGS sequence"/>
</dbReference>
<evidence type="ECO:0000256" key="5">
    <source>
        <dbReference type="RuleBase" id="RU000477"/>
    </source>
</evidence>
<dbReference type="InterPro" id="IPR034294">
    <property type="entry name" value="Aquaporin_transptr"/>
</dbReference>
<dbReference type="AlphaFoldDB" id="A0A2U1L6K4"/>
<evidence type="ECO:0000313" key="8">
    <source>
        <dbReference type="Proteomes" id="UP000245207"/>
    </source>
</evidence>
<dbReference type="GO" id="GO:0016020">
    <property type="term" value="C:membrane"/>
    <property type="evidence" value="ECO:0007669"/>
    <property type="project" value="UniProtKB-SubCell"/>
</dbReference>
<feature type="transmembrane region" description="Helical" evidence="6">
    <location>
        <begin position="66"/>
        <end position="85"/>
    </location>
</feature>
<evidence type="ECO:0000256" key="3">
    <source>
        <dbReference type="ARBA" id="ARBA00022989"/>
    </source>
</evidence>
<dbReference type="SUPFAM" id="SSF81338">
    <property type="entry name" value="Aquaporin-like"/>
    <property type="match status" value="1"/>
</dbReference>
<organism evidence="7 8">
    <name type="scientific">Artemisia annua</name>
    <name type="common">Sweet wormwood</name>
    <dbReference type="NCBI Taxonomy" id="35608"/>
    <lineage>
        <taxon>Eukaryota</taxon>
        <taxon>Viridiplantae</taxon>
        <taxon>Streptophyta</taxon>
        <taxon>Embryophyta</taxon>
        <taxon>Tracheophyta</taxon>
        <taxon>Spermatophyta</taxon>
        <taxon>Magnoliopsida</taxon>
        <taxon>eudicotyledons</taxon>
        <taxon>Gunneridae</taxon>
        <taxon>Pentapetalae</taxon>
        <taxon>asterids</taxon>
        <taxon>campanulids</taxon>
        <taxon>Asterales</taxon>
        <taxon>Asteraceae</taxon>
        <taxon>Asteroideae</taxon>
        <taxon>Anthemideae</taxon>
        <taxon>Artemisiinae</taxon>
        <taxon>Artemisia</taxon>
    </lineage>
</organism>
<gene>
    <name evidence="7" type="ORF">CTI12_AA523680</name>
</gene>
<dbReference type="Pfam" id="PF00230">
    <property type="entry name" value="MIP"/>
    <property type="match status" value="1"/>
</dbReference>
<evidence type="ECO:0000256" key="2">
    <source>
        <dbReference type="ARBA" id="ARBA00022692"/>
    </source>
</evidence>
<name>A0A2U1L6K4_ARTAN</name>
<dbReference type="PANTHER" id="PTHR45724:SF16">
    <property type="entry name" value="AQUAPORIN NIP2-1"/>
    <property type="match status" value="1"/>
</dbReference>
<keyword evidence="2 5" id="KW-0812">Transmembrane</keyword>
<comment type="similarity">
    <text evidence="5">Belongs to the MIP/aquaporin (TC 1.A.8) family.</text>
</comment>
<comment type="subcellular location">
    <subcellularLocation>
        <location evidence="1">Membrane</location>
        <topology evidence="1">Multi-pass membrane protein</topology>
    </subcellularLocation>
</comment>
<comment type="caution">
    <text evidence="7">The sequence shown here is derived from an EMBL/GenBank/DDBJ whole genome shotgun (WGS) entry which is preliminary data.</text>
</comment>
<dbReference type="OrthoDB" id="3222at2759"/>
<accession>A0A2U1L6K4</accession>
<dbReference type="STRING" id="35608.A0A2U1L6K4"/>
<protein>
    <submittedName>
        <fullName evidence="7">Major intrinsic protein, Aquaporin-like protein</fullName>
    </submittedName>
</protein>
<dbReference type="InterPro" id="IPR023271">
    <property type="entry name" value="Aquaporin-like"/>
</dbReference>
<evidence type="ECO:0000256" key="6">
    <source>
        <dbReference type="SAM" id="Phobius"/>
    </source>
</evidence>
<dbReference type="EMBL" id="PKPP01011179">
    <property type="protein sequence ID" value="PWA44629.1"/>
    <property type="molecule type" value="Genomic_DNA"/>
</dbReference>
<keyword evidence="3 6" id="KW-1133">Transmembrane helix</keyword>
<keyword evidence="4 6" id="KW-0472">Membrane</keyword>
<dbReference type="PRINTS" id="PR00783">
    <property type="entry name" value="MINTRINSICP"/>
</dbReference>
<feature type="transmembrane region" description="Helical" evidence="6">
    <location>
        <begin position="97"/>
        <end position="113"/>
    </location>
</feature>
<dbReference type="Gene3D" id="1.20.1080.10">
    <property type="entry name" value="Glycerol uptake facilitator protein"/>
    <property type="match status" value="1"/>
</dbReference>
<evidence type="ECO:0000256" key="1">
    <source>
        <dbReference type="ARBA" id="ARBA00004141"/>
    </source>
</evidence>
<dbReference type="PANTHER" id="PTHR45724">
    <property type="entry name" value="AQUAPORIN NIP2-1"/>
    <property type="match status" value="1"/>
</dbReference>
<keyword evidence="5" id="KW-0813">Transport</keyword>
<evidence type="ECO:0000256" key="4">
    <source>
        <dbReference type="ARBA" id="ARBA00023136"/>
    </source>
</evidence>
<proteinExistence type="inferred from homology"/>